<dbReference type="SUPFAM" id="SSF81585">
    <property type="entry name" value="PsbU/PolX domain-like"/>
    <property type="match status" value="1"/>
</dbReference>
<gene>
    <name evidence="3" type="ORF">Maq22A_c00320</name>
</gene>
<feature type="compositionally biased region" description="Low complexity" evidence="1">
    <location>
        <begin position="115"/>
        <end position="130"/>
    </location>
</feature>
<dbReference type="OrthoDB" id="8020568at2"/>
<dbReference type="GO" id="GO:0003677">
    <property type="term" value="F:DNA binding"/>
    <property type="evidence" value="ECO:0007669"/>
    <property type="project" value="UniProtKB-KW"/>
</dbReference>
<reference evidence="3 4" key="1">
    <citation type="journal article" date="2015" name="Genome Announc.">
        <title>Complete Genome Sequence of Methylobacterium aquaticum Strain 22A, Isolated from Racomitrium japonicum Moss.</title>
        <authorList>
            <person name="Tani A."/>
            <person name="Ogura Y."/>
            <person name="Hayashi T."/>
            <person name="Kimbara K."/>
        </authorList>
    </citation>
    <scope>NUCLEOTIDE SEQUENCE [LARGE SCALE GENOMIC DNA]</scope>
    <source>
        <strain evidence="3 4">MA-22A</strain>
    </source>
</reference>
<sequence length="211" mass="21176">MLTGSAITRALVIVVLAAGLAGLWQVLMPRATGPHLSEPPKVDAAKVDAAKGDPSRRVESGRSAAAPATGETADPVRSVYPGPRPAEPSPQRQPPAAEAMPAPAPVPAPAPPVSTPAVPAPSAAPATMPASTPPPVFSPPSVATAEEPAPAPAGTVDLNTASVAELNGLGGGMIGKAIVARRPYASPGELLSKRVLSRATYERIKGQVTVR</sequence>
<feature type="region of interest" description="Disordered" evidence="1">
    <location>
        <begin position="33"/>
        <end position="155"/>
    </location>
</feature>
<dbReference type="AlphaFoldDB" id="A0A0C6F9W1"/>
<evidence type="ECO:0000313" key="4">
    <source>
        <dbReference type="Proteomes" id="UP000061432"/>
    </source>
</evidence>
<dbReference type="KEGG" id="maqu:Maq22A_c00320"/>
<dbReference type="STRING" id="270351.Maq22A_c00320"/>
<dbReference type="RefSeq" id="WP_060845234.1">
    <property type="nucleotide sequence ID" value="NZ_AP014704.1"/>
</dbReference>
<protein>
    <submittedName>
        <fullName evidence="3">DNA uptake protein and related DNA-binding proteins</fullName>
    </submittedName>
</protein>
<feature type="compositionally biased region" description="Pro residues" evidence="1">
    <location>
        <begin position="82"/>
        <end position="93"/>
    </location>
</feature>
<dbReference type="Gene3D" id="1.10.150.320">
    <property type="entry name" value="Photosystem II 12 kDa extrinsic protein"/>
    <property type="match status" value="1"/>
</dbReference>
<dbReference type="PATRIC" id="fig|270351.10.peg.60"/>
<dbReference type="Proteomes" id="UP000061432">
    <property type="component" value="Chromosome"/>
</dbReference>
<evidence type="ECO:0000256" key="2">
    <source>
        <dbReference type="SAM" id="Phobius"/>
    </source>
</evidence>
<dbReference type="EMBL" id="AP014704">
    <property type="protein sequence ID" value="BAQ43577.1"/>
    <property type="molecule type" value="Genomic_DNA"/>
</dbReference>
<keyword evidence="2" id="KW-0812">Transmembrane</keyword>
<keyword evidence="2" id="KW-1133">Transmembrane helix</keyword>
<accession>A0A0C6F9W1</accession>
<name>A0A0C6F9W1_9HYPH</name>
<evidence type="ECO:0000313" key="3">
    <source>
        <dbReference type="EMBL" id="BAQ43577.1"/>
    </source>
</evidence>
<dbReference type="Pfam" id="PF12836">
    <property type="entry name" value="HHH_3"/>
    <property type="match status" value="1"/>
</dbReference>
<keyword evidence="2" id="KW-0472">Membrane</keyword>
<feature type="compositionally biased region" description="Pro residues" evidence="1">
    <location>
        <begin position="102"/>
        <end position="114"/>
    </location>
</feature>
<keyword evidence="3" id="KW-0238">DNA-binding</keyword>
<reference evidence="4" key="2">
    <citation type="submission" date="2015-01" db="EMBL/GenBank/DDBJ databases">
        <title>Complete genome sequence of Methylobacterium aquaticum strain 22A.</title>
        <authorList>
            <person name="Tani A."/>
            <person name="Ogura Y."/>
            <person name="Hayashi T."/>
        </authorList>
    </citation>
    <scope>NUCLEOTIDE SEQUENCE [LARGE SCALE GENOMIC DNA]</scope>
    <source>
        <strain evidence="4">MA-22A</strain>
    </source>
</reference>
<proteinExistence type="predicted"/>
<organism evidence="3 4">
    <name type="scientific">Methylobacterium aquaticum</name>
    <dbReference type="NCBI Taxonomy" id="270351"/>
    <lineage>
        <taxon>Bacteria</taxon>
        <taxon>Pseudomonadati</taxon>
        <taxon>Pseudomonadota</taxon>
        <taxon>Alphaproteobacteria</taxon>
        <taxon>Hyphomicrobiales</taxon>
        <taxon>Methylobacteriaceae</taxon>
        <taxon>Methylobacterium</taxon>
    </lineage>
</organism>
<feature type="transmembrane region" description="Helical" evidence="2">
    <location>
        <begin position="6"/>
        <end position="27"/>
    </location>
</feature>
<feature type="compositionally biased region" description="Basic and acidic residues" evidence="1">
    <location>
        <begin position="38"/>
        <end position="60"/>
    </location>
</feature>
<evidence type="ECO:0000256" key="1">
    <source>
        <dbReference type="SAM" id="MobiDB-lite"/>
    </source>
</evidence>
<feature type="compositionally biased region" description="Low complexity" evidence="1">
    <location>
        <begin position="139"/>
        <end position="155"/>
    </location>
</feature>